<reference evidence="2" key="2">
    <citation type="journal article" date="2021" name="PeerJ">
        <title>Extensive microbial diversity within the chicken gut microbiome revealed by metagenomics and culture.</title>
        <authorList>
            <person name="Gilroy R."/>
            <person name="Ravi A."/>
            <person name="Getino M."/>
            <person name="Pursley I."/>
            <person name="Horton D.L."/>
            <person name="Alikhan N.F."/>
            <person name="Baker D."/>
            <person name="Gharbi K."/>
            <person name="Hall N."/>
            <person name="Watson M."/>
            <person name="Adriaenssens E.M."/>
            <person name="Foster-Nyarko E."/>
            <person name="Jarju S."/>
            <person name="Secka A."/>
            <person name="Antonio M."/>
            <person name="Oren A."/>
            <person name="Chaudhuri R.R."/>
            <person name="La Ragione R."/>
            <person name="Hildebrand F."/>
            <person name="Pallen M.J."/>
        </authorList>
    </citation>
    <scope>NUCLEOTIDE SEQUENCE</scope>
    <source>
        <strain evidence="2">CHK188-20938</strain>
    </source>
</reference>
<evidence type="ECO:0000313" key="3">
    <source>
        <dbReference type="Proteomes" id="UP000824169"/>
    </source>
</evidence>
<keyword evidence="1" id="KW-0175">Coiled coil</keyword>
<accession>A0A9D1P2Q0</accession>
<gene>
    <name evidence="2" type="ORF">IAB71_02190</name>
</gene>
<dbReference type="Proteomes" id="UP000824169">
    <property type="component" value="Unassembled WGS sequence"/>
</dbReference>
<proteinExistence type="predicted"/>
<name>A0A9D1P2Q0_9FIRM</name>
<dbReference type="EMBL" id="DVOO01000008">
    <property type="protein sequence ID" value="HIV24589.1"/>
    <property type="molecule type" value="Genomic_DNA"/>
</dbReference>
<evidence type="ECO:0000256" key="1">
    <source>
        <dbReference type="SAM" id="Coils"/>
    </source>
</evidence>
<evidence type="ECO:0000313" key="2">
    <source>
        <dbReference type="EMBL" id="HIV24589.1"/>
    </source>
</evidence>
<reference evidence="2" key="1">
    <citation type="submission" date="2020-10" db="EMBL/GenBank/DDBJ databases">
        <authorList>
            <person name="Gilroy R."/>
        </authorList>
    </citation>
    <scope>NUCLEOTIDE SEQUENCE</scope>
    <source>
        <strain evidence="2">CHK188-20938</strain>
    </source>
</reference>
<dbReference type="AlphaFoldDB" id="A0A9D1P2Q0"/>
<protein>
    <submittedName>
        <fullName evidence="2">Uncharacterized protein</fullName>
    </submittedName>
</protein>
<organism evidence="2 3">
    <name type="scientific">Candidatus Scatomonas pullistercoris</name>
    <dbReference type="NCBI Taxonomy" id="2840920"/>
    <lineage>
        <taxon>Bacteria</taxon>
        <taxon>Bacillati</taxon>
        <taxon>Bacillota</taxon>
        <taxon>Clostridia</taxon>
        <taxon>Lachnospirales</taxon>
        <taxon>Lachnospiraceae</taxon>
        <taxon>Lachnospiraceae incertae sedis</taxon>
        <taxon>Candidatus Scatomonas</taxon>
    </lineage>
</organism>
<comment type="caution">
    <text evidence="2">The sequence shown here is derived from an EMBL/GenBank/DDBJ whole genome shotgun (WGS) entry which is preliminary data.</text>
</comment>
<sequence>MGEFYYGDGDIEALKAENAALRSALEKAEERCRLLRDGFREARDKLDAARDLNEGLKRICRERANAARGLSPKKERSGYLVLSTGQWDEVVSVPVTFEEWRRKYPDRNPDRFIPEDRQKIMVWKSIVQTPYQAVLSYDSVKDEIYYDILWELADQMGIKGVQEWEKNGTYYTWEPFPDSGPVCVLYKWHMRANLRAGYWELELYTSHPVTVPEDLCPGWISS</sequence>
<feature type="coiled-coil region" evidence="1">
    <location>
        <begin position="11"/>
        <end position="59"/>
    </location>
</feature>